<dbReference type="RefSeq" id="WP_344240318.1">
    <property type="nucleotide sequence ID" value="NZ_BAAAPH010000030.1"/>
</dbReference>
<evidence type="ECO:0008006" key="4">
    <source>
        <dbReference type="Google" id="ProtNLM"/>
    </source>
</evidence>
<keyword evidence="1" id="KW-0812">Transmembrane</keyword>
<proteinExistence type="predicted"/>
<feature type="transmembrane region" description="Helical" evidence="1">
    <location>
        <begin position="55"/>
        <end position="75"/>
    </location>
</feature>
<accession>A0ABP4Q9Q9</accession>
<sequence length="191" mass="20820">MRRGVITLDRTIGTLISLALITAGAFALCWYYNVFAAAPTELTTHTPRDYTRTTWWPWATGATAIALLLLGLLWLTRHLPTRTNANFTLTPGNVNGRLLADANAAVTAAAQGLSNRPEFRDGSGRIRLDRGQLVAELHCTIEPSADLTDVHAAVAQATQNLQTVLGIPTLHHRTHLRVARTNKPAPPPRVH</sequence>
<dbReference type="EMBL" id="BAAAPH010000030">
    <property type="protein sequence ID" value="GAA1601888.1"/>
    <property type="molecule type" value="Genomic_DNA"/>
</dbReference>
<keyword evidence="1" id="KW-1133">Transmembrane helix</keyword>
<protein>
    <recommendedName>
        <fullName evidence="4">Alkaline shock response membrane anchor protein AmaP</fullName>
    </recommendedName>
</protein>
<evidence type="ECO:0000313" key="2">
    <source>
        <dbReference type="EMBL" id="GAA1601888.1"/>
    </source>
</evidence>
<reference evidence="3" key="1">
    <citation type="journal article" date="2019" name="Int. J. Syst. Evol. Microbiol.">
        <title>The Global Catalogue of Microorganisms (GCM) 10K type strain sequencing project: providing services to taxonomists for standard genome sequencing and annotation.</title>
        <authorList>
            <consortium name="The Broad Institute Genomics Platform"/>
            <consortium name="The Broad Institute Genome Sequencing Center for Infectious Disease"/>
            <person name="Wu L."/>
            <person name="Ma J."/>
        </authorList>
    </citation>
    <scope>NUCLEOTIDE SEQUENCE [LARGE SCALE GENOMIC DNA]</scope>
    <source>
        <strain evidence="3">JCM 15572</strain>
    </source>
</reference>
<feature type="transmembrane region" description="Helical" evidence="1">
    <location>
        <begin position="12"/>
        <end position="35"/>
    </location>
</feature>
<dbReference type="Proteomes" id="UP001501705">
    <property type="component" value="Unassembled WGS sequence"/>
</dbReference>
<evidence type="ECO:0000256" key="1">
    <source>
        <dbReference type="SAM" id="Phobius"/>
    </source>
</evidence>
<organism evidence="2 3">
    <name type="scientific">Kribbella hippodromi</name>
    <dbReference type="NCBI Taxonomy" id="434347"/>
    <lineage>
        <taxon>Bacteria</taxon>
        <taxon>Bacillati</taxon>
        <taxon>Actinomycetota</taxon>
        <taxon>Actinomycetes</taxon>
        <taxon>Propionibacteriales</taxon>
        <taxon>Kribbellaceae</taxon>
        <taxon>Kribbella</taxon>
    </lineage>
</organism>
<comment type="caution">
    <text evidence="2">The sequence shown here is derived from an EMBL/GenBank/DDBJ whole genome shotgun (WGS) entry which is preliminary data.</text>
</comment>
<keyword evidence="3" id="KW-1185">Reference proteome</keyword>
<evidence type="ECO:0000313" key="3">
    <source>
        <dbReference type="Proteomes" id="UP001501705"/>
    </source>
</evidence>
<name>A0ABP4Q9Q9_9ACTN</name>
<keyword evidence="1" id="KW-0472">Membrane</keyword>
<gene>
    <name evidence="2" type="ORF">GCM10009804_68040</name>
</gene>